<proteinExistence type="predicted"/>
<accession>V4C3T8</accession>
<dbReference type="Proteomes" id="UP000030746">
    <property type="component" value="Unassembled WGS sequence"/>
</dbReference>
<dbReference type="CTD" id="20243884"/>
<evidence type="ECO:0000313" key="3">
    <source>
        <dbReference type="Proteomes" id="UP000030746"/>
    </source>
</evidence>
<dbReference type="AlphaFoldDB" id="V4C3T8"/>
<dbReference type="HOGENOM" id="CLU_1469828_0_0_1"/>
<evidence type="ECO:0000256" key="1">
    <source>
        <dbReference type="SAM" id="MobiDB-lite"/>
    </source>
</evidence>
<dbReference type="EMBL" id="KB201538">
    <property type="protein sequence ID" value="ESO96214.1"/>
    <property type="molecule type" value="Genomic_DNA"/>
</dbReference>
<dbReference type="GeneID" id="20243884"/>
<evidence type="ECO:0000313" key="2">
    <source>
        <dbReference type="EMBL" id="ESO96214.1"/>
    </source>
</evidence>
<keyword evidence="3" id="KW-1185">Reference proteome</keyword>
<dbReference type="RefSeq" id="XP_009053098.1">
    <property type="nucleotide sequence ID" value="XM_009054850.1"/>
</dbReference>
<protein>
    <submittedName>
        <fullName evidence="2">Uncharacterized protein</fullName>
    </submittedName>
</protein>
<organism evidence="2 3">
    <name type="scientific">Lottia gigantea</name>
    <name type="common">Giant owl limpet</name>
    <dbReference type="NCBI Taxonomy" id="225164"/>
    <lineage>
        <taxon>Eukaryota</taxon>
        <taxon>Metazoa</taxon>
        <taxon>Spiralia</taxon>
        <taxon>Lophotrochozoa</taxon>
        <taxon>Mollusca</taxon>
        <taxon>Gastropoda</taxon>
        <taxon>Patellogastropoda</taxon>
        <taxon>Lottioidea</taxon>
        <taxon>Lottiidae</taxon>
        <taxon>Lottia</taxon>
    </lineage>
</organism>
<dbReference type="KEGG" id="lgi:LOTGIDRAFT_176628"/>
<reference evidence="2 3" key="1">
    <citation type="journal article" date="2013" name="Nature">
        <title>Insights into bilaterian evolution from three spiralian genomes.</title>
        <authorList>
            <person name="Simakov O."/>
            <person name="Marletaz F."/>
            <person name="Cho S.J."/>
            <person name="Edsinger-Gonzales E."/>
            <person name="Havlak P."/>
            <person name="Hellsten U."/>
            <person name="Kuo D.H."/>
            <person name="Larsson T."/>
            <person name="Lv J."/>
            <person name="Arendt D."/>
            <person name="Savage R."/>
            <person name="Osoegawa K."/>
            <person name="de Jong P."/>
            <person name="Grimwood J."/>
            <person name="Chapman J.A."/>
            <person name="Shapiro H."/>
            <person name="Aerts A."/>
            <person name="Otillar R.P."/>
            <person name="Terry A.Y."/>
            <person name="Boore J.L."/>
            <person name="Grigoriev I.V."/>
            <person name="Lindberg D.R."/>
            <person name="Seaver E.C."/>
            <person name="Weisblat D.A."/>
            <person name="Putnam N.H."/>
            <person name="Rokhsar D.S."/>
        </authorList>
    </citation>
    <scope>NUCLEOTIDE SEQUENCE [LARGE SCALE GENOMIC DNA]</scope>
</reference>
<feature type="region of interest" description="Disordered" evidence="1">
    <location>
        <begin position="114"/>
        <end position="143"/>
    </location>
</feature>
<feature type="compositionally biased region" description="Basic and acidic residues" evidence="1">
    <location>
        <begin position="123"/>
        <end position="138"/>
    </location>
</feature>
<sequence>MPFIFCCSFLKRRKKKQQTDQNVTDQNVAGRHIYSNTIHTNSGDRNSHSDGYDHIPNNFIQTNRKKAVQVVMLSTENTDSLDNDGYSKYGEYTPEQLEHDPEQLELAPGQLESVPNTNEECADIQKKPQNDASTDKGMELNNSQNKKIVNDDYENLPKDKLNLTREIKRIVGPKGDDYTVVNKC</sequence>
<name>V4C3T8_LOTGI</name>
<gene>
    <name evidence="2" type="ORF">LOTGIDRAFT_176628</name>
</gene>